<reference evidence="3" key="1">
    <citation type="submission" date="2016-11" db="EMBL/GenBank/DDBJ databases">
        <authorList>
            <person name="Varghese N."/>
            <person name="Submissions S."/>
        </authorList>
    </citation>
    <scope>NUCLEOTIDE SEQUENCE [LARGE SCALE GENOMIC DNA]</scope>
    <source>
        <strain evidence="3">YR203</strain>
    </source>
</reference>
<proteinExistence type="predicted"/>
<name>A0A1M5JIY6_9FLAO</name>
<dbReference type="AlphaFoldDB" id="A0A1M5JIY6"/>
<dbReference type="EMBL" id="FQVE01000005">
    <property type="protein sequence ID" value="SHG40512.1"/>
    <property type="molecule type" value="Genomic_DNA"/>
</dbReference>
<dbReference type="Proteomes" id="UP000184108">
    <property type="component" value="Unassembled WGS sequence"/>
</dbReference>
<evidence type="ECO:0000313" key="3">
    <source>
        <dbReference type="Proteomes" id="UP000184108"/>
    </source>
</evidence>
<gene>
    <name evidence="2" type="ORF">SAMN02787073_4215</name>
</gene>
<feature type="transmembrane region" description="Helical" evidence="1">
    <location>
        <begin position="50"/>
        <end position="72"/>
    </location>
</feature>
<sequence>MRNKLITEYTDEELLSNEKKLKILTVMLGASMILLFFATFILMIKKGFTPLMILPICLLPLLIINMINWNGLKKEKLRRKLK</sequence>
<dbReference type="RefSeq" id="WP_073175191.1">
    <property type="nucleotide sequence ID" value="NZ_FQVE01000005.1"/>
</dbReference>
<keyword evidence="1" id="KW-0812">Transmembrane</keyword>
<evidence type="ECO:0000256" key="1">
    <source>
        <dbReference type="SAM" id="Phobius"/>
    </source>
</evidence>
<keyword evidence="1" id="KW-0472">Membrane</keyword>
<evidence type="ECO:0008006" key="4">
    <source>
        <dbReference type="Google" id="ProtNLM"/>
    </source>
</evidence>
<protein>
    <recommendedName>
        <fullName evidence="4">Redox-active disulfide protein 2</fullName>
    </recommendedName>
</protein>
<evidence type="ECO:0000313" key="2">
    <source>
        <dbReference type="EMBL" id="SHG40512.1"/>
    </source>
</evidence>
<feature type="transmembrane region" description="Helical" evidence="1">
    <location>
        <begin position="21"/>
        <end position="44"/>
    </location>
</feature>
<accession>A0A1M5JIY6</accession>
<keyword evidence="1" id="KW-1133">Transmembrane helix</keyword>
<organism evidence="2 3">
    <name type="scientific">Chryseobacterium vrystaatense</name>
    <dbReference type="NCBI Taxonomy" id="307480"/>
    <lineage>
        <taxon>Bacteria</taxon>
        <taxon>Pseudomonadati</taxon>
        <taxon>Bacteroidota</taxon>
        <taxon>Flavobacteriia</taxon>
        <taxon>Flavobacteriales</taxon>
        <taxon>Weeksellaceae</taxon>
        <taxon>Chryseobacterium group</taxon>
        <taxon>Chryseobacterium</taxon>
    </lineage>
</organism>